<dbReference type="PhylomeDB" id="B4IJY0"/>
<dbReference type="Pfam" id="PF16064">
    <property type="entry name" value="DUF4806"/>
    <property type="match status" value="1"/>
</dbReference>
<dbReference type="AlphaFoldDB" id="B4IJY0"/>
<reference evidence="2 3" key="1">
    <citation type="journal article" date="2007" name="Nature">
        <title>Evolution of genes and genomes on the Drosophila phylogeny.</title>
        <authorList>
            <consortium name="Drosophila 12 Genomes Consortium"/>
            <person name="Clark A.G."/>
            <person name="Eisen M.B."/>
            <person name="Smith D.R."/>
            <person name="Bergman C.M."/>
            <person name="Oliver B."/>
            <person name="Markow T.A."/>
            <person name="Kaufman T.C."/>
            <person name="Kellis M."/>
            <person name="Gelbart W."/>
            <person name="Iyer V.N."/>
            <person name="Pollard D.A."/>
            <person name="Sackton T.B."/>
            <person name="Larracuente A.M."/>
            <person name="Singh N.D."/>
            <person name="Abad J.P."/>
            <person name="Abt D.N."/>
            <person name="Adryan B."/>
            <person name="Aguade M."/>
            <person name="Akashi H."/>
            <person name="Anderson W.W."/>
            <person name="Aquadro C.F."/>
            <person name="Ardell D.H."/>
            <person name="Arguello R."/>
            <person name="Artieri C.G."/>
            <person name="Barbash D.A."/>
            <person name="Barker D."/>
            <person name="Barsanti P."/>
            <person name="Batterham P."/>
            <person name="Batzoglou S."/>
            <person name="Begun D."/>
            <person name="Bhutkar A."/>
            <person name="Blanco E."/>
            <person name="Bosak S.A."/>
            <person name="Bradley R.K."/>
            <person name="Brand A.D."/>
            <person name="Brent M.R."/>
            <person name="Brooks A.N."/>
            <person name="Brown R.H."/>
            <person name="Butlin R.K."/>
            <person name="Caggese C."/>
            <person name="Calvi B.R."/>
            <person name="Bernardo de Carvalho A."/>
            <person name="Caspi A."/>
            <person name="Castrezana S."/>
            <person name="Celniker S.E."/>
            <person name="Chang J.L."/>
            <person name="Chapple C."/>
            <person name="Chatterji S."/>
            <person name="Chinwalla A."/>
            <person name="Civetta A."/>
            <person name="Clifton S.W."/>
            <person name="Comeron J.M."/>
            <person name="Costello J.C."/>
            <person name="Coyne J.A."/>
            <person name="Daub J."/>
            <person name="David R.G."/>
            <person name="Delcher A.L."/>
            <person name="Delehaunty K."/>
            <person name="Do C.B."/>
            <person name="Ebling H."/>
            <person name="Edwards K."/>
            <person name="Eickbush T."/>
            <person name="Evans J.D."/>
            <person name="Filipski A."/>
            <person name="Findeiss S."/>
            <person name="Freyhult E."/>
            <person name="Fulton L."/>
            <person name="Fulton R."/>
            <person name="Garcia A.C."/>
            <person name="Gardiner A."/>
            <person name="Garfield D.A."/>
            <person name="Garvin B.E."/>
            <person name="Gibson G."/>
            <person name="Gilbert D."/>
            <person name="Gnerre S."/>
            <person name="Godfrey J."/>
            <person name="Good R."/>
            <person name="Gotea V."/>
            <person name="Gravely B."/>
            <person name="Greenberg A.J."/>
            <person name="Griffiths-Jones S."/>
            <person name="Gross S."/>
            <person name="Guigo R."/>
            <person name="Gustafson E.A."/>
            <person name="Haerty W."/>
            <person name="Hahn M.W."/>
            <person name="Halligan D.L."/>
            <person name="Halpern A.L."/>
            <person name="Halter G.M."/>
            <person name="Han M.V."/>
            <person name="Heger A."/>
            <person name="Hillier L."/>
            <person name="Hinrichs A.S."/>
            <person name="Holmes I."/>
            <person name="Hoskins R.A."/>
            <person name="Hubisz M.J."/>
            <person name="Hultmark D."/>
            <person name="Huntley M.A."/>
            <person name="Jaffe D.B."/>
            <person name="Jagadeeshan S."/>
            <person name="Jeck W.R."/>
            <person name="Johnson J."/>
            <person name="Jones C.D."/>
            <person name="Jordan W.C."/>
            <person name="Karpen G.H."/>
            <person name="Kataoka E."/>
            <person name="Keightley P.D."/>
            <person name="Kheradpour P."/>
            <person name="Kirkness E.F."/>
            <person name="Koerich L.B."/>
            <person name="Kristiansen K."/>
            <person name="Kudrna D."/>
            <person name="Kulathinal R.J."/>
            <person name="Kumar S."/>
            <person name="Kwok R."/>
            <person name="Lander E."/>
            <person name="Langley C.H."/>
            <person name="Lapoint R."/>
            <person name="Lazzaro B.P."/>
            <person name="Lee S.J."/>
            <person name="Levesque L."/>
            <person name="Li R."/>
            <person name="Lin C.F."/>
            <person name="Lin M.F."/>
            <person name="Lindblad-Toh K."/>
            <person name="Llopart A."/>
            <person name="Long M."/>
            <person name="Low L."/>
            <person name="Lozovsky E."/>
            <person name="Lu J."/>
            <person name="Luo M."/>
            <person name="Machado C.A."/>
            <person name="Makalowski W."/>
            <person name="Marzo M."/>
            <person name="Matsuda M."/>
            <person name="Matzkin L."/>
            <person name="McAllister B."/>
            <person name="McBride C.S."/>
            <person name="McKernan B."/>
            <person name="McKernan K."/>
            <person name="Mendez-Lago M."/>
            <person name="Minx P."/>
            <person name="Mollenhauer M.U."/>
            <person name="Montooth K."/>
            <person name="Mount S.M."/>
            <person name="Mu X."/>
            <person name="Myers E."/>
            <person name="Negre B."/>
            <person name="Newfeld S."/>
            <person name="Nielsen R."/>
            <person name="Noor M.A."/>
            <person name="O'Grady P."/>
            <person name="Pachter L."/>
            <person name="Papaceit M."/>
            <person name="Parisi M.J."/>
            <person name="Parisi M."/>
            <person name="Parts L."/>
            <person name="Pedersen J.S."/>
            <person name="Pesole G."/>
            <person name="Phillippy A.M."/>
            <person name="Ponting C.P."/>
            <person name="Pop M."/>
            <person name="Porcelli D."/>
            <person name="Powell J.R."/>
            <person name="Prohaska S."/>
            <person name="Pruitt K."/>
            <person name="Puig M."/>
            <person name="Quesneville H."/>
            <person name="Ram K.R."/>
            <person name="Rand D."/>
            <person name="Rasmussen M.D."/>
            <person name="Reed L.K."/>
            <person name="Reenan R."/>
            <person name="Reily A."/>
            <person name="Remington K.A."/>
            <person name="Rieger T.T."/>
            <person name="Ritchie M.G."/>
            <person name="Robin C."/>
            <person name="Rogers Y.H."/>
            <person name="Rohde C."/>
            <person name="Rozas J."/>
            <person name="Rubenfield M.J."/>
            <person name="Ruiz A."/>
            <person name="Russo S."/>
            <person name="Salzberg S.L."/>
            <person name="Sanchez-Gracia A."/>
            <person name="Saranga D.J."/>
            <person name="Sato H."/>
            <person name="Schaeffer S.W."/>
            <person name="Schatz M.C."/>
            <person name="Schlenke T."/>
            <person name="Schwartz R."/>
            <person name="Segarra C."/>
            <person name="Singh R.S."/>
            <person name="Sirot L."/>
            <person name="Sirota M."/>
            <person name="Sisneros N.B."/>
            <person name="Smith C.D."/>
            <person name="Smith T.F."/>
            <person name="Spieth J."/>
            <person name="Stage D.E."/>
            <person name="Stark A."/>
            <person name="Stephan W."/>
            <person name="Strausberg R.L."/>
            <person name="Strempel S."/>
            <person name="Sturgill D."/>
            <person name="Sutton G."/>
            <person name="Sutton G.G."/>
            <person name="Tao W."/>
            <person name="Teichmann S."/>
            <person name="Tobari Y.N."/>
            <person name="Tomimura Y."/>
            <person name="Tsolas J.M."/>
            <person name="Valente V.L."/>
            <person name="Venter E."/>
            <person name="Venter J.C."/>
            <person name="Vicario S."/>
            <person name="Vieira F.G."/>
            <person name="Vilella A.J."/>
            <person name="Villasante A."/>
            <person name="Walenz B."/>
            <person name="Wang J."/>
            <person name="Wasserman M."/>
            <person name="Watts T."/>
            <person name="Wilson D."/>
            <person name="Wilson R.K."/>
            <person name="Wing R.A."/>
            <person name="Wolfner M.F."/>
            <person name="Wong A."/>
            <person name="Wong G.K."/>
            <person name="Wu C.I."/>
            <person name="Wu G."/>
            <person name="Yamamoto D."/>
            <person name="Yang H.P."/>
            <person name="Yang S.P."/>
            <person name="Yorke J.A."/>
            <person name="Yoshida K."/>
            <person name="Zdobnov E."/>
            <person name="Zhang P."/>
            <person name="Zhang Y."/>
            <person name="Zimin A.V."/>
            <person name="Baldwin J."/>
            <person name="Abdouelleil A."/>
            <person name="Abdulkadir J."/>
            <person name="Abebe A."/>
            <person name="Abera B."/>
            <person name="Abreu J."/>
            <person name="Acer S.C."/>
            <person name="Aftuck L."/>
            <person name="Alexander A."/>
            <person name="An P."/>
            <person name="Anderson E."/>
            <person name="Anderson S."/>
            <person name="Arachi H."/>
            <person name="Azer M."/>
            <person name="Bachantsang P."/>
            <person name="Barry A."/>
            <person name="Bayul T."/>
            <person name="Berlin A."/>
            <person name="Bessette D."/>
            <person name="Bloom T."/>
            <person name="Blye J."/>
            <person name="Boguslavskiy L."/>
            <person name="Bonnet C."/>
            <person name="Boukhgalter B."/>
            <person name="Bourzgui I."/>
            <person name="Brown A."/>
            <person name="Cahill P."/>
            <person name="Channer S."/>
            <person name="Cheshatsang Y."/>
            <person name="Chuda L."/>
            <person name="Citroen M."/>
            <person name="Collymore A."/>
            <person name="Cooke P."/>
            <person name="Costello M."/>
            <person name="D'Aco K."/>
            <person name="Daza R."/>
            <person name="De Haan G."/>
            <person name="DeGray S."/>
            <person name="DeMaso C."/>
            <person name="Dhargay N."/>
            <person name="Dooley K."/>
            <person name="Dooley E."/>
            <person name="Doricent M."/>
            <person name="Dorje P."/>
            <person name="Dorjee K."/>
            <person name="Dupes A."/>
            <person name="Elong R."/>
            <person name="Falk J."/>
            <person name="Farina A."/>
            <person name="Faro S."/>
            <person name="Ferguson D."/>
            <person name="Fisher S."/>
            <person name="Foley C.D."/>
            <person name="Franke A."/>
            <person name="Friedrich D."/>
            <person name="Gadbois L."/>
            <person name="Gearin G."/>
            <person name="Gearin C.R."/>
            <person name="Giannoukos G."/>
            <person name="Goode T."/>
            <person name="Graham J."/>
            <person name="Grandbois E."/>
            <person name="Grewal S."/>
            <person name="Gyaltsen K."/>
            <person name="Hafez N."/>
            <person name="Hagos B."/>
            <person name="Hall J."/>
            <person name="Henson C."/>
            <person name="Hollinger A."/>
            <person name="Honan T."/>
            <person name="Huard M.D."/>
            <person name="Hughes L."/>
            <person name="Hurhula B."/>
            <person name="Husby M.E."/>
            <person name="Kamat A."/>
            <person name="Kanga B."/>
            <person name="Kashin S."/>
            <person name="Khazanovich D."/>
            <person name="Kisner P."/>
            <person name="Lance K."/>
            <person name="Lara M."/>
            <person name="Lee W."/>
            <person name="Lennon N."/>
            <person name="Letendre F."/>
            <person name="LeVine R."/>
            <person name="Lipovsky A."/>
            <person name="Liu X."/>
            <person name="Liu J."/>
            <person name="Liu S."/>
            <person name="Lokyitsang T."/>
            <person name="Lokyitsang Y."/>
            <person name="Lubonja R."/>
            <person name="Lui A."/>
            <person name="MacDonald P."/>
            <person name="Magnisalis V."/>
            <person name="Maru K."/>
            <person name="Matthews C."/>
            <person name="McCusker W."/>
            <person name="McDonough S."/>
            <person name="Mehta T."/>
            <person name="Meldrim J."/>
            <person name="Meneus L."/>
            <person name="Mihai O."/>
            <person name="Mihalev A."/>
            <person name="Mihova T."/>
            <person name="Mittelman R."/>
            <person name="Mlenga V."/>
            <person name="Montmayeur A."/>
            <person name="Mulrain L."/>
            <person name="Navidi A."/>
            <person name="Naylor J."/>
            <person name="Negash T."/>
            <person name="Nguyen T."/>
            <person name="Nguyen N."/>
            <person name="Nicol R."/>
            <person name="Norbu C."/>
            <person name="Norbu N."/>
            <person name="Novod N."/>
            <person name="O'Neill B."/>
            <person name="Osman S."/>
            <person name="Markiewicz E."/>
            <person name="Oyono O.L."/>
            <person name="Patti C."/>
            <person name="Phunkhang P."/>
            <person name="Pierre F."/>
            <person name="Priest M."/>
            <person name="Raghuraman S."/>
            <person name="Rege F."/>
            <person name="Reyes R."/>
            <person name="Rise C."/>
            <person name="Rogov P."/>
            <person name="Ross K."/>
            <person name="Ryan E."/>
            <person name="Settipalli S."/>
            <person name="Shea T."/>
            <person name="Sherpa N."/>
            <person name="Shi L."/>
            <person name="Shih D."/>
            <person name="Sparrow T."/>
            <person name="Spaulding J."/>
            <person name="Stalker J."/>
            <person name="Stange-Thomann N."/>
            <person name="Stavropoulos S."/>
            <person name="Stone C."/>
            <person name="Strader C."/>
            <person name="Tesfaye S."/>
            <person name="Thomson T."/>
            <person name="Thoulutsang Y."/>
            <person name="Thoulutsang D."/>
            <person name="Topham K."/>
            <person name="Topping I."/>
            <person name="Tsamla T."/>
            <person name="Vassiliev H."/>
            <person name="Vo A."/>
            <person name="Wangchuk T."/>
            <person name="Wangdi T."/>
            <person name="Weiand M."/>
            <person name="Wilkinson J."/>
            <person name="Wilson A."/>
            <person name="Yadav S."/>
            <person name="Young G."/>
            <person name="Yu Q."/>
            <person name="Zembek L."/>
            <person name="Zhong D."/>
            <person name="Zimmer A."/>
            <person name="Zwirko Z."/>
            <person name="Jaffe D.B."/>
            <person name="Alvarez P."/>
            <person name="Brockman W."/>
            <person name="Butler J."/>
            <person name="Chin C."/>
            <person name="Gnerre S."/>
            <person name="Grabherr M."/>
            <person name="Kleber M."/>
            <person name="Mauceli E."/>
            <person name="MacCallum I."/>
        </authorList>
    </citation>
    <scope>NUCLEOTIDE SEQUENCE [LARGE SCALE GENOMIC DNA]</scope>
    <source>
        <strain evidence="3">Rob3c / Tucson 14021-0248.25</strain>
    </source>
</reference>
<gene>
    <name evidence="2" type="primary">Dsec\GM21246</name>
    <name evidence="2" type="ORF">Dsec_GM21246</name>
</gene>
<dbReference type="Proteomes" id="UP000001292">
    <property type="component" value="Unassembled WGS sequence"/>
</dbReference>
<keyword evidence="3" id="KW-1185">Reference proteome</keyword>
<evidence type="ECO:0000313" key="3">
    <source>
        <dbReference type="Proteomes" id="UP000001292"/>
    </source>
</evidence>
<proteinExistence type="predicted"/>
<dbReference type="InterPro" id="IPR032071">
    <property type="entry name" value="DUF4806"/>
</dbReference>
<name>B4IJY0_DROSE</name>
<evidence type="ECO:0000313" key="2">
    <source>
        <dbReference type="EMBL" id="EDW51336.1"/>
    </source>
</evidence>
<accession>B4IJY0</accession>
<organism evidence="3">
    <name type="scientific">Drosophila sechellia</name>
    <name type="common">Fruit fly</name>
    <dbReference type="NCBI Taxonomy" id="7238"/>
    <lineage>
        <taxon>Eukaryota</taxon>
        <taxon>Metazoa</taxon>
        <taxon>Ecdysozoa</taxon>
        <taxon>Arthropoda</taxon>
        <taxon>Hexapoda</taxon>
        <taxon>Insecta</taxon>
        <taxon>Pterygota</taxon>
        <taxon>Neoptera</taxon>
        <taxon>Endopterygota</taxon>
        <taxon>Diptera</taxon>
        <taxon>Brachycera</taxon>
        <taxon>Muscomorpha</taxon>
        <taxon>Ephydroidea</taxon>
        <taxon>Drosophilidae</taxon>
        <taxon>Drosophila</taxon>
        <taxon>Sophophora</taxon>
    </lineage>
</organism>
<sequence>MIPDQTNSIRKFLRQGRLSRTIRLIFSEDILLNYNIDGNQKKKRLKDHEHLFRSLMNAIGQVEPTLPSEKVLSKAMRCVKNCAAKKKGKVDEDPLSFLNVEMNGVQKS</sequence>
<feature type="domain" description="DUF4806" evidence="1">
    <location>
        <begin position="7"/>
        <end position="58"/>
    </location>
</feature>
<dbReference type="EMBL" id="CH480850">
    <property type="protein sequence ID" value="EDW51336.1"/>
    <property type="molecule type" value="Genomic_DNA"/>
</dbReference>
<evidence type="ECO:0000259" key="1">
    <source>
        <dbReference type="Pfam" id="PF16064"/>
    </source>
</evidence>
<protein>
    <submittedName>
        <fullName evidence="2">GM21246</fullName>
    </submittedName>
</protein>
<dbReference type="OMA" id="LNVEMNG"/>
<dbReference type="KEGG" id="dse:6619827"/>
<dbReference type="HOGENOM" id="CLU_2352544_0_0_1"/>